<keyword evidence="5" id="KW-1185">Reference proteome</keyword>
<dbReference type="PANTHER" id="PTHR39160">
    <property type="entry name" value="CELL WALL-BINDING PROTEIN YOCH"/>
    <property type="match status" value="1"/>
</dbReference>
<evidence type="ECO:0000313" key="5">
    <source>
        <dbReference type="Proteomes" id="UP000434639"/>
    </source>
</evidence>
<keyword evidence="1" id="KW-0732">Signal</keyword>
<dbReference type="SUPFAM" id="SSF50685">
    <property type="entry name" value="Barwin-like endoglucanases"/>
    <property type="match status" value="1"/>
</dbReference>
<dbReference type="Gene3D" id="1.10.101.10">
    <property type="entry name" value="PGBD-like superfamily/PGBD"/>
    <property type="match status" value="2"/>
</dbReference>
<dbReference type="InterPro" id="IPR051933">
    <property type="entry name" value="Resuscitation_pf_RpfB"/>
</dbReference>
<dbReference type="SUPFAM" id="SSF47090">
    <property type="entry name" value="PGBD-like"/>
    <property type="match status" value="2"/>
</dbReference>
<dbReference type="GO" id="GO:0009254">
    <property type="term" value="P:peptidoglycan turnover"/>
    <property type="evidence" value="ECO:0007669"/>
    <property type="project" value="InterPro"/>
</dbReference>
<feature type="domain" description="3D" evidence="3">
    <location>
        <begin position="204"/>
        <end position="261"/>
    </location>
</feature>
<gene>
    <name evidence="4" type="ORF">GKZ89_07050</name>
</gene>
<dbReference type="Proteomes" id="UP000434639">
    <property type="component" value="Unassembled WGS sequence"/>
</dbReference>
<dbReference type="OrthoDB" id="9798935at2"/>
<reference evidence="4 5" key="1">
    <citation type="journal article" date="2017" name="Int. J. Syst. Evol. Microbiol.">
        <title>Bacillus mangrovi sp. nov., isolated from a sediment sample from a mangrove forest.</title>
        <authorList>
            <person name="Gupta V."/>
            <person name="Singh P.K."/>
            <person name="Korpole S."/>
            <person name="Tanuku N.R.S."/>
            <person name="Pinnaka A.K."/>
        </authorList>
    </citation>
    <scope>NUCLEOTIDE SEQUENCE [LARGE SCALE GENOMIC DNA]</scope>
    <source>
        <strain evidence="4 5">KCTC 33872</strain>
    </source>
</reference>
<dbReference type="InterPro" id="IPR036365">
    <property type="entry name" value="PGBD-like_sf"/>
</dbReference>
<dbReference type="AlphaFoldDB" id="A0A7X2S4B4"/>
<dbReference type="RefSeq" id="WP_155111690.1">
    <property type="nucleotide sequence ID" value="NZ_WMIB01000004.1"/>
</dbReference>
<dbReference type="InterPro" id="IPR036366">
    <property type="entry name" value="PGBDSf"/>
</dbReference>
<proteinExistence type="predicted"/>
<dbReference type="CDD" id="cd22786">
    <property type="entry name" value="DPBB_YuiC-like"/>
    <property type="match status" value="1"/>
</dbReference>
<dbReference type="Pfam" id="PF01471">
    <property type="entry name" value="PG_binding_1"/>
    <property type="match status" value="2"/>
</dbReference>
<dbReference type="EMBL" id="WMIB01000004">
    <property type="protein sequence ID" value="MTH53167.1"/>
    <property type="molecule type" value="Genomic_DNA"/>
</dbReference>
<evidence type="ECO:0000259" key="3">
    <source>
        <dbReference type="Pfam" id="PF06725"/>
    </source>
</evidence>
<organism evidence="4 5">
    <name type="scientific">Metabacillus mangrovi</name>
    <dbReference type="NCBI Taxonomy" id="1491830"/>
    <lineage>
        <taxon>Bacteria</taxon>
        <taxon>Bacillati</taxon>
        <taxon>Bacillota</taxon>
        <taxon>Bacilli</taxon>
        <taxon>Bacillales</taxon>
        <taxon>Bacillaceae</taxon>
        <taxon>Metabacillus</taxon>
    </lineage>
</organism>
<dbReference type="GO" id="GO:0004553">
    <property type="term" value="F:hydrolase activity, hydrolyzing O-glycosyl compounds"/>
    <property type="evidence" value="ECO:0007669"/>
    <property type="project" value="InterPro"/>
</dbReference>
<sequence length="265" mass="27635">MFKKTSAVIGLSLMGAALFSPVKGEAALGDRLLSEGMANSDVKELQTYLLTKQVYPYHEATGYYGSITEEAVKKFQAAANITEDGLAGSVTAAKLKVLKPGNIGKPVADLQNKLKAWGAYSGPADGIYGSGTKRAVASFQSSKGLVSDGIAGPATYRKLNEKANPAAGSVKELTVHSTAYTASCDGCSGITKMGIDLNRFGEAKVIAVDPNVIPLGSIVEVEGYGKAIAGDIGGAINGAEIDVFFEDLSEALEWGTKSVKIRVYQ</sequence>
<dbReference type="PANTHER" id="PTHR39160:SF4">
    <property type="entry name" value="RESUSCITATION-PROMOTING FACTOR RPFB"/>
    <property type="match status" value="1"/>
</dbReference>
<evidence type="ECO:0000256" key="1">
    <source>
        <dbReference type="ARBA" id="ARBA00022729"/>
    </source>
</evidence>
<feature type="domain" description="Peptidoglycan binding-like" evidence="2">
    <location>
        <begin position="104"/>
        <end position="159"/>
    </location>
</feature>
<name>A0A7X2S4B4_9BACI</name>
<dbReference type="GO" id="GO:0019867">
    <property type="term" value="C:outer membrane"/>
    <property type="evidence" value="ECO:0007669"/>
    <property type="project" value="InterPro"/>
</dbReference>
<comment type="caution">
    <text evidence="4">The sequence shown here is derived from an EMBL/GenBank/DDBJ whole genome shotgun (WGS) entry which is preliminary data.</text>
</comment>
<dbReference type="InterPro" id="IPR002477">
    <property type="entry name" value="Peptidoglycan-bd-like"/>
</dbReference>
<evidence type="ECO:0000259" key="2">
    <source>
        <dbReference type="Pfam" id="PF01471"/>
    </source>
</evidence>
<evidence type="ECO:0000313" key="4">
    <source>
        <dbReference type="EMBL" id="MTH53167.1"/>
    </source>
</evidence>
<feature type="domain" description="Peptidoglycan binding-like" evidence="2">
    <location>
        <begin position="39"/>
        <end position="95"/>
    </location>
</feature>
<protein>
    <recommendedName>
        <fullName evidence="6">Peptidoglycan-binding protein</fullName>
    </recommendedName>
</protein>
<dbReference type="Pfam" id="PF06725">
    <property type="entry name" value="3D"/>
    <property type="match status" value="1"/>
</dbReference>
<evidence type="ECO:0008006" key="6">
    <source>
        <dbReference type="Google" id="ProtNLM"/>
    </source>
</evidence>
<dbReference type="Gene3D" id="2.40.40.10">
    <property type="entry name" value="RlpA-like domain"/>
    <property type="match status" value="1"/>
</dbReference>
<accession>A0A7X2S4B4</accession>
<dbReference type="InterPro" id="IPR036908">
    <property type="entry name" value="RlpA-like_sf"/>
</dbReference>
<dbReference type="InterPro" id="IPR010611">
    <property type="entry name" value="3D_dom"/>
</dbReference>